<dbReference type="AlphaFoldDB" id="A0AA37WZ49"/>
<evidence type="ECO:0000313" key="3">
    <source>
        <dbReference type="EMBL" id="GLS84455.1"/>
    </source>
</evidence>
<dbReference type="GO" id="GO:0006355">
    <property type="term" value="P:regulation of DNA-templated transcription"/>
    <property type="evidence" value="ECO:0007669"/>
    <property type="project" value="InterPro"/>
</dbReference>
<organism evidence="3 4">
    <name type="scientific">Paraferrimonas haliotis</name>
    <dbReference type="NCBI Taxonomy" id="2013866"/>
    <lineage>
        <taxon>Bacteria</taxon>
        <taxon>Pseudomonadati</taxon>
        <taxon>Pseudomonadota</taxon>
        <taxon>Gammaproteobacteria</taxon>
        <taxon>Alteromonadales</taxon>
        <taxon>Ferrimonadaceae</taxon>
        <taxon>Paraferrimonas</taxon>
    </lineage>
</organism>
<sequence>MAKEYNDRTTIDLFENEKRRGRPRTNPLNRAEQVKINKRNQILRDRANGLKRIEVKVSQRLIDALNNAALASNISRSQLIETILTNELLPDDAELLASSLQDTQE</sequence>
<name>A0AA37WZ49_9GAMM</name>
<evidence type="ECO:0000256" key="1">
    <source>
        <dbReference type="SAM" id="MobiDB-lite"/>
    </source>
</evidence>
<dbReference type="Pfam" id="PF01402">
    <property type="entry name" value="RHH_1"/>
    <property type="match status" value="1"/>
</dbReference>
<evidence type="ECO:0000313" key="4">
    <source>
        <dbReference type="Proteomes" id="UP001157439"/>
    </source>
</evidence>
<dbReference type="RefSeq" id="WP_095500423.1">
    <property type="nucleotide sequence ID" value="NZ_BSPO01000003.1"/>
</dbReference>
<reference evidence="3 4" key="1">
    <citation type="journal article" date="2014" name="Int. J. Syst. Evol. Microbiol.">
        <title>Complete genome sequence of Corynebacterium casei LMG S-19264T (=DSM 44701T), isolated from a smear-ripened cheese.</title>
        <authorList>
            <consortium name="US DOE Joint Genome Institute (JGI-PGF)"/>
            <person name="Walter F."/>
            <person name="Albersmeier A."/>
            <person name="Kalinowski J."/>
            <person name="Ruckert C."/>
        </authorList>
    </citation>
    <scope>NUCLEOTIDE SEQUENCE [LARGE SCALE GENOMIC DNA]</scope>
    <source>
        <strain evidence="3 4">NBRC 112785</strain>
    </source>
</reference>
<comment type="caution">
    <text evidence="3">The sequence shown here is derived from an EMBL/GenBank/DDBJ whole genome shotgun (WGS) entry which is preliminary data.</text>
</comment>
<dbReference type="NCBIfam" id="NF008671">
    <property type="entry name" value="PRK11675.1"/>
    <property type="match status" value="1"/>
</dbReference>
<accession>A0AA37WZ49</accession>
<dbReference type="Proteomes" id="UP001157439">
    <property type="component" value="Unassembled WGS sequence"/>
</dbReference>
<gene>
    <name evidence="3" type="primary">ybfE</name>
    <name evidence="3" type="ORF">GCM10007894_24320</name>
</gene>
<dbReference type="InterPro" id="IPR002145">
    <property type="entry name" value="CopG"/>
</dbReference>
<feature type="compositionally biased region" description="Basic and acidic residues" evidence="1">
    <location>
        <begin position="1"/>
        <end position="18"/>
    </location>
</feature>
<proteinExistence type="predicted"/>
<evidence type="ECO:0000259" key="2">
    <source>
        <dbReference type="Pfam" id="PF01402"/>
    </source>
</evidence>
<dbReference type="EMBL" id="BSPO01000003">
    <property type="protein sequence ID" value="GLS84455.1"/>
    <property type="molecule type" value="Genomic_DNA"/>
</dbReference>
<feature type="domain" description="Ribbon-helix-helix protein CopG" evidence="2">
    <location>
        <begin position="51"/>
        <end position="88"/>
    </location>
</feature>
<feature type="region of interest" description="Disordered" evidence="1">
    <location>
        <begin position="1"/>
        <end position="28"/>
    </location>
</feature>
<protein>
    <submittedName>
        <fullName evidence="3">LexA family transcriptional regulator</fullName>
    </submittedName>
</protein>
<keyword evidence="4" id="KW-1185">Reference proteome</keyword>